<comment type="caution">
    <text evidence="16">The sequence shown here is derived from an EMBL/GenBank/DDBJ whole genome shotgun (WGS) entry which is preliminary data.</text>
</comment>
<evidence type="ECO:0000256" key="11">
    <source>
        <dbReference type="ARBA" id="ARBA00023326"/>
    </source>
</evidence>
<evidence type="ECO:0000256" key="15">
    <source>
        <dbReference type="SAM" id="SignalP"/>
    </source>
</evidence>
<name>A0A8H7XN08_PSICU</name>
<evidence type="ECO:0000256" key="10">
    <source>
        <dbReference type="ARBA" id="ARBA00023316"/>
    </source>
</evidence>
<dbReference type="EC" id="3.2.1.39" evidence="4"/>
<dbReference type="SUPFAM" id="SSF51445">
    <property type="entry name" value="(Trans)glycosidases"/>
    <property type="match status" value="1"/>
</dbReference>
<evidence type="ECO:0000256" key="6">
    <source>
        <dbReference type="ARBA" id="ARBA00022801"/>
    </source>
</evidence>
<dbReference type="PANTHER" id="PTHR16631:SF17">
    <property type="entry name" value="GLUCAN ENDO-1,3-BETA-GLUCOSIDASE BTGC"/>
    <property type="match status" value="1"/>
</dbReference>
<evidence type="ECO:0000256" key="5">
    <source>
        <dbReference type="ARBA" id="ARBA00022475"/>
    </source>
</evidence>
<evidence type="ECO:0000256" key="3">
    <source>
        <dbReference type="ARBA" id="ARBA00008773"/>
    </source>
</evidence>
<comment type="subcellular location">
    <subcellularLocation>
        <location evidence="2">Cell membrane</location>
        <topology evidence="2">Single-pass type II membrane protein</topology>
    </subcellularLocation>
</comment>
<evidence type="ECO:0000256" key="12">
    <source>
        <dbReference type="ARBA" id="ARBA00037649"/>
    </source>
</evidence>
<dbReference type="InterPro" id="IPR017853">
    <property type="entry name" value="GH"/>
</dbReference>
<dbReference type="GO" id="GO:0042973">
    <property type="term" value="F:glucan endo-1,3-beta-D-glucosidase activity"/>
    <property type="evidence" value="ECO:0007669"/>
    <property type="project" value="UniProtKB-EC"/>
</dbReference>
<comment type="catalytic activity">
    <reaction evidence="1">
        <text>Hydrolysis of (1-&gt;3)-beta-D-glucosidic linkages in (1-&gt;3)-beta-D-glucans.</text>
        <dbReference type="EC" id="3.2.1.39"/>
    </reaction>
</comment>
<protein>
    <recommendedName>
        <fullName evidence="4">glucan endo-1,3-beta-D-glucosidase</fullName>
        <ecNumber evidence="4">3.2.1.39</ecNumber>
    </recommendedName>
    <alternativeName>
        <fullName evidence="14">Endo-1,3-beta-glucanase btgC</fullName>
    </alternativeName>
    <alternativeName>
        <fullName evidence="13">Laminarinase btgC</fullName>
    </alternativeName>
</protein>
<keyword evidence="9" id="KW-0119">Carbohydrate metabolism</keyword>
<gene>
    <name evidence="16" type="ORF">JR316_012602</name>
</gene>
<dbReference type="AlphaFoldDB" id="A0A8H7XN08"/>
<dbReference type="PANTHER" id="PTHR16631">
    <property type="entry name" value="GLUCAN 1,3-BETA-GLUCOSIDASE"/>
    <property type="match status" value="1"/>
</dbReference>
<dbReference type="GO" id="GO:0005886">
    <property type="term" value="C:plasma membrane"/>
    <property type="evidence" value="ECO:0007669"/>
    <property type="project" value="UniProtKB-SubCell"/>
</dbReference>
<evidence type="ECO:0000256" key="9">
    <source>
        <dbReference type="ARBA" id="ARBA00023277"/>
    </source>
</evidence>
<dbReference type="GO" id="GO:0071555">
    <property type="term" value="P:cell wall organization"/>
    <property type="evidence" value="ECO:0007669"/>
    <property type="project" value="UniProtKB-KW"/>
</dbReference>
<dbReference type="GO" id="GO:0009277">
    <property type="term" value="C:fungal-type cell wall"/>
    <property type="evidence" value="ECO:0007669"/>
    <property type="project" value="TreeGrafter"/>
</dbReference>
<sequence>MHSTITIASIILLSFAPATFGNNNFAGLAVSNSIGGSSSYSCRSQAQWKQVANDAKAQGFKALRILGFDCNALDMASSAAAAAGLQIMAGIFAQSQFAELCVDSFSNDVQTFRNAYNKYGAGRYIGLTIGNEVADSVGNIMAKVYDVRGYLGSVGVHTPVSTVHTWVEIRDNPQLCGADFVGANAHAFYDGGVGSGQAGDFVFKTVRPALQKACPGKKIYITETGWPSRGANNGKAVPSIADERNALLNINCACRDDTSVSVFAFEYDDQLWKSNDNERSFGPEGVTPPPPLSDASMNPSILYKKLLYLTTKHAQPSGLEEILAIRSSDAIHAWGHNYLISRNPLLADRMDNEAFKAHLLSTGPYIGDSTSKVHAVTIDEYQRTAVLHMSYFLRPAKSDEIVEQDLIWTIKFTDDEDVEKILIKETVEFIDAAASSRLGEIIRSIHGEIAENVRGGITLRGF</sequence>
<feature type="chain" id="PRO_5034518220" description="glucan endo-1,3-beta-D-glucosidase" evidence="15">
    <location>
        <begin position="22"/>
        <end position="462"/>
    </location>
</feature>
<keyword evidence="8" id="KW-0325">Glycoprotein</keyword>
<accession>A0A8H7XN08</accession>
<evidence type="ECO:0000256" key="7">
    <source>
        <dbReference type="ARBA" id="ARBA00023136"/>
    </source>
</evidence>
<evidence type="ECO:0000256" key="14">
    <source>
        <dbReference type="ARBA" id="ARBA00043078"/>
    </source>
</evidence>
<dbReference type="GO" id="GO:0000272">
    <property type="term" value="P:polysaccharide catabolic process"/>
    <property type="evidence" value="ECO:0007669"/>
    <property type="project" value="UniProtKB-KW"/>
</dbReference>
<dbReference type="Gene3D" id="3.20.20.80">
    <property type="entry name" value="Glycosidases"/>
    <property type="match status" value="1"/>
</dbReference>
<dbReference type="GO" id="GO:0009986">
    <property type="term" value="C:cell surface"/>
    <property type="evidence" value="ECO:0007669"/>
    <property type="project" value="TreeGrafter"/>
</dbReference>
<keyword evidence="15" id="KW-0732">Signal</keyword>
<proteinExistence type="inferred from homology"/>
<comment type="function">
    <text evidence="12">Glucanases play a role in cell expansion during growth, in cell-cell fusion during mating, and in spore release during sporulation. This enzyme may be involved in beta-glucan degradation. Active on laminarin and lichenan.</text>
</comment>
<keyword evidence="10" id="KW-0961">Cell wall biogenesis/degradation</keyword>
<keyword evidence="11" id="KW-0624">Polysaccharide degradation</keyword>
<reference evidence="16" key="1">
    <citation type="submission" date="2021-02" db="EMBL/GenBank/DDBJ databases">
        <title>Psilocybe cubensis genome.</title>
        <authorList>
            <person name="Mckernan K.J."/>
            <person name="Crawford S."/>
            <person name="Trippe A."/>
            <person name="Kane L.T."/>
            <person name="Mclaughlin S."/>
        </authorList>
    </citation>
    <scope>NUCLEOTIDE SEQUENCE [LARGE SCALE GENOMIC DNA]</scope>
    <source>
        <strain evidence="16">MGC-MH-2018</strain>
    </source>
</reference>
<keyword evidence="5" id="KW-1003">Cell membrane</keyword>
<evidence type="ECO:0000256" key="2">
    <source>
        <dbReference type="ARBA" id="ARBA00004401"/>
    </source>
</evidence>
<evidence type="ECO:0000256" key="13">
    <source>
        <dbReference type="ARBA" id="ARBA00042373"/>
    </source>
</evidence>
<organism evidence="16">
    <name type="scientific">Psilocybe cubensis</name>
    <name type="common">Psychedelic mushroom</name>
    <name type="synonym">Stropharia cubensis</name>
    <dbReference type="NCBI Taxonomy" id="181762"/>
    <lineage>
        <taxon>Eukaryota</taxon>
        <taxon>Fungi</taxon>
        <taxon>Dikarya</taxon>
        <taxon>Basidiomycota</taxon>
        <taxon>Agaricomycotina</taxon>
        <taxon>Agaricomycetes</taxon>
        <taxon>Agaricomycetidae</taxon>
        <taxon>Agaricales</taxon>
        <taxon>Agaricineae</taxon>
        <taxon>Strophariaceae</taxon>
        <taxon>Psilocybe</taxon>
    </lineage>
</organism>
<keyword evidence="7" id="KW-0472">Membrane</keyword>
<comment type="similarity">
    <text evidence="3">Belongs to the glycosyl hydrolase 17 family.</text>
</comment>
<evidence type="ECO:0000256" key="1">
    <source>
        <dbReference type="ARBA" id="ARBA00000382"/>
    </source>
</evidence>
<dbReference type="EMBL" id="JAFIQS010000018">
    <property type="protein sequence ID" value="KAG5162714.1"/>
    <property type="molecule type" value="Genomic_DNA"/>
</dbReference>
<evidence type="ECO:0000256" key="4">
    <source>
        <dbReference type="ARBA" id="ARBA00012780"/>
    </source>
</evidence>
<keyword evidence="6" id="KW-0378">Hydrolase</keyword>
<evidence type="ECO:0000313" key="16">
    <source>
        <dbReference type="EMBL" id="KAG5162714.1"/>
    </source>
</evidence>
<dbReference type="GO" id="GO:0005576">
    <property type="term" value="C:extracellular region"/>
    <property type="evidence" value="ECO:0007669"/>
    <property type="project" value="TreeGrafter"/>
</dbReference>
<dbReference type="InterPro" id="IPR050732">
    <property type="entry name" value="Beta-glucan_modifiers"/>
</dbReference>
<evidence type="ECO:0000256" key="8">
    <source>
        <dbReference type="ARBA" id="ARBA00023180"/>
    </source>
</evidence>
<feature type="signal peptide" evidence="15">
    <location>
        <begin position="1"/>
        <end position="21"/>
    </location>
</feature>